<accession>A0A2P2C833</accession>
<organism evidence="1">
    <name type="scientific">metagenome</name>
    <dbReference type="NCBI Taxonomy" id="256318"/>
    <lineage>
        <taxon>unclassified sequences</taxon>
        <taxon>metagenomes</taxon>
    </lineage>
</organism>
<dbReference type="InterPro" id="IPR021391">
    <property type="entry name" value="DUF3027"/>
</dbReference>
<gene>
    <name evidence="1" type="ORF">NOCA2370059</name>
</gene>
<reference evidence="1" key="1">
    <citation type="submission" date="2015-08" db="EMBL/GenBank/DDBJ databases">
        <authorList>
            <person name="Babu N.S."/>
            <person name="Beckwith C.J."/>
            <person name="Beseler K.G."/>
            <person name="Brison A."/>
            <person name="Carone J.V."/>
            <person name="Caskin T.P."/>
            <person name="Diamond M."/>
            <person name="Durham M.E."/>
            <person name="Foxe J.M."/>
            <person name="Go M."/>
            <person name="Henderson B.A."/>
            <person name="Jones I.B."/>
            <person name="McGettigan J.A."/>
            <person name="Micheletti S.J."/>
            <person name="Nasrallah M.E."/>
            <person name="Ortiz D."/>
            <person name="Piller C.R."/>
            <person name="Privatt S.R."/>
            <person name="Schneider S.L."/>
            <person name="Sharp S."/>
            <person name="Smith T.C."/>
            <person name="Stanton J.D."/>
            <person name="Ullery H.E."/>
            <person name="Wilson R.J."/>
            <person name="Serrano M.G."/>
            <person name="Buck G."/>
            <person name="Lee V."/>
            <person name="Wang Y."/>
            <person name="Carvalho R."/>
            <person name="Voegtly L."/>
            <person name="Shi R."/>
            <person name="Duckworth R."/>
            <person name="Johnson A."/>
            <person name="Loviza R."/>
            <person name="Walstead R."/>
            <person name="Shah Z."/>
            <person name="Kiflezghi M."/>
            <person name="Wade K."/>
            <person name="Ball S.L."/>
            <person name="Bradley K.W."/>
            <person name="Asai D.J."/>
            <person name="Bowman C.A."/>
            <person name="Russell D.A."/>
            <person name="Pope W.H."/>
            <person name="Jacobs-Sera D."/>
            <person name="Hendrix R.W."/>
            <person name="Hatfull G.F."/>
        </authorList>
    </citation>
    <scope>NUCLEOTIDE SEQUENCE</scope>
</reference>
<dbReference type="AlphaFoldDB" id="A0A2P2C833"/>
<evidence type="ECO:0000313" key="1">
    <source>
        <dbReference type="EMBL" id="CUR56982.1"/>
    </source>
</evidence>
<name>A0A2P2C833_9ZZZZ</name>
<proteinExistence type="predicted"/>
<protein>
    <recommendedName>
        <fullName evidence="2">DUF3027 domain-containing protein</fullName>
    </recommendedName>
</protein>
<dbReference type="Pfam" id="PF11228">
    <property type="entry name" value="DUF3027"/>
    <property type="match status" value="1"/>
</dbReference>
<sequence length="257" mass="27591">MMAVALKTDPTLAKAVDVARAALLEQAAPSEVGEHLGQVAEGERVVTHHFACSLPGYRGWRWSVTLTRATRQKVATVDEVVLIPGDEAIVAPEWVPYRERIKPGDLSPGDLLPVEDGDPRLVPTYSFGDDTLSPDDRAQIKSVATDLYLGRVRTLSVEGRDQAAERWYDGDGGPDAPLAQSAPASCTSCGFLVRLAGPLSEMFGVCANGSANDDGRVVSLDHGCGAHSEVQFGKQQLPEPLPEHVFDTLTVDEIESF</sequence>
<evidence type="ECO:0008006" key="2">
    <source>
        <dbReference type="Google" id="ProtNLM"/>
    </source>
</evidence>
<dbReference type="EMBL" id="CZKA01000031">
    <property type="protein sequence ID" value="CUR56982.1"/>
    <property type="molecule type" value="Genomic_DNA"/>
</dbReference>